<dbReference type="Pfam" id="PF07690">
    <property type="entry name" value="MFS_1"/>
    <property type="match status" value="1"/>
</dbReference>
<feature type="transmembrane region" description="Helical" evidence="5">
    <location>
        <begin position="176"/>
        <end position="195"/>
    </location>
</feature>
<feature type="transmembrane region" description="Helical" evidence="5">
    <location>
        <begin position="216"/>
        <end position="234"/>
    </location>
</feature>
<evidence type="ECO:0000256" key="1">
    <source>
        <dbReference type="ARBA" id="ARBA00004141"/>
    </source>
</evidence>
<keyword evidence="3 5" id="KW-1133">Transmembrane helix</keyword>
<dbReference type="PROSITE" id="PS50850">
    <property type="entry name" value="MFS"/>
    <property type="match status" value="1"/>
</dbReference>
<sequence>MSPSIVSSSSPSRPFSPSHRLLTVGLLCASSAMAFEYMGVGTVMPATAEQLGGMHSYGLAFSTFTLAQIMGSAIIGKGDAQFGTRTLFTAGTLLFLVGCVLGALAPSWWLFLIARSAQGLGAGGISGVCFILVAKQYPESASAAMMAWLSAAWTIPGLIGPTIAGALAERLGWRSVFWAIVPFVAMAWPMAMSSIEPTPAPSTLRAEAPASRLRDNVIVQSAALTLGIALVFSAQGQVPWVGYVLTAAGVALGLWGFARVMPKGTLKFAEGAPSALWARFLISAGYLGSETFVPLGFTHVRGLSLTRAGLSLSVGAISWVAGSSLQARTGSNDRAQRRNAIAGALLLFVGVSGIGAACTLTEVPVFLGVLGWAIGGFGTGLSLNAVVSGALARADEDDKSVVAGALQIVQSLATALFSGLGTAWLEMGLERGQTMARGLSSLFIIAAVGSLFAVPLSFRTWKRRV</sequence>
<feature type="transmembrane region" description="Helical" evidence="5">
    <location>
        <begin position="369"/>
        <end position="392"/>
    </location>
</feature>
<comment type="subcellular location">
    <subcellularLocation>
        <location evidence="1">Membrane</location>
        <topology evidence="1">Multi-pass membrane protein</topology>
    </subcellularLocation>
</comment>
<feature type="domain" description="Major facilitator superfamily (MFS) profile" evidence="6">
    <location>
        <begin position="22"/>
        <end position="465"/>
    </location>
</feature>
<feature type="transmembrane region" description="Helical" evidence="5">
    <location>
        <begin position="87"/>
        <end position="111"/>
    </location>
</feature>
<evidence type="ECO:0000256" key="3">
    <source>
        <dbReference type="ARBA" id="ARBA00022989"/>
    </source>
</evidence>
<protein>
    <submittedName>
        <fullName evidence="7">MFS transporter</fullName>
    </submittedName>
</protein>
<dbReference type="PANTHER" id="PTHR23501:SF154">
    <property type="entry name" value="MULTIDRUG-EFFLUX TRANSPORTER RV1634-RELATED"/>
    <property type="match status" value="1"/>
</dbReference>
<name>A0ABZ2JV59_9BACT</name>
<evidence type="ECO:0000256" key="4">
    <source>
        <dbReference type="ARBA" id="ARBA00023136"/>
    </source>
</evidence>
<evidence type="ECO:0000313" key="8">
    <source>
        <dbReference type="Proteomes" id="UP001379533"/>
    </source>
</evidence>
<keyword evidence="2 5" id="KW-0812">Transmembrane</keyword>
<dbReference type="InterPro" id="IPR036259">
    <property type="entry name" value="MFS_trans_sf"/>
</dbReference>
<dbReference type="SUPFAM" id="SSF103473">
    <property type="entry name" value="MFS general substrate transporter"/>
    <property type="match status" value="1"/>
</dbReference>
<dbReference type="PANTHER" id="PTHR23501">
    <property type="entry name" value="MAJOR FACILITATOR SUPERFAMILY"/>
    <property type="match status" value="1"/>
</dbReference>
<evidence type="ECO:0000259" key="6">
    <source>
        <dbReference type="PROSITE" id="PS50850"/>
    </source>
</evidence>
<evidence type="ECO:0000256" key="5">
    <source>
        <dbReference type="SAM" id="Phobius"/>
    </source>
</evidence>
<dbReference type="EMBL" id="CP089982">
    <property type="protein sequence ID" value="WXA90222.1"/>
    <property type="molecule type" value="Genomic_DNA"/>
</dbReference>
<gene>
    <name evidence="7" type="ORF">LZC95_27640</name>
</gene>
<dbReference type="Proteomes" id="UP001379533">
    <property type="component" value="Chromosome"/>
</dbReference>
<dbReference type="InterPro" id="IPR020846">
    <property type="entry name" value="MFS_dom"/>
</dbReference>
<feature type="transmembrane region" description="Helical" evidence="5">
    <location>
        <begin position="58"/>
        <end position="75"/>
    </location>
</feature>
<keyword evidence="8" id="KW-1185">Reference proteome</keyword>
<dbReference type="Gene3D" id="1.20.1720.10">
    <property type="entry name" value="Multidrug resistance protein D"/>
    <property type="match status" value="1"/>
</dbReference>
<feature type="transmembrane region" description="Helical" evidence="5">
    <location>
        <begin position="270"/>
        <end position="288"/>
    </location>
</feature>
<accession>A0ABZ2JV59</accession>
<organism evidence="7 8">
    <name type="scientific">Pendulispora brunnea</name>
    <dbReference type="NCBI Taxonomy" id="2905690"/>
    <lineage>
        <taxon>Bacteria</taxon>
        <taxon>Pseudomonadati</taxon>
        <taxon>Myxococcota</taxon>
        <taxon>Myxococcia</taxon>
        <taxon>Myxococcales</taxon>
        <taxon>Sorangiineae</taxon>
        <taxon>Pendulisporaceae</taxon>
        <taxon>Pendulispora</taxon>
    </lineage>
</organism>
<dbReference type="RefSeq" id="WP_394840835.1">
    <property type="nucleotide sequence ID" value="NZ_CP089982.1"/>
</dbReference>
<proteinExistence type="predicted"/>
<evidence type="ECO:0000313" key="7">
    <source>
        <dbReference type="EMBL" id="WXA90222.1"/>
    </source>
</evidence>
<feature type="transmembrane region" description="Helical" evidence="5">
    <location>
        <begin position="404"/>
        <end position="425"/>
    </location>
</feature>
<feature type="transmembrane region" description="Helical" evidence="5">
    <location>
        <begin position="437"/>
        <end position="458"/>
    </location>
</feature>
<dbReference type="InterPro" id="IPR011701">
    <property type="entry name" value="MFS"/>
</dbReference>
<keyword evidence="4 5" id="KW-0472">Membrane</keyword>
<evidence type="ECO:0000256" key="2">
    <source>
        <dbReference type="ARBA" id="ARBA00022692"/>
    </source>
</evidence>
<dbReference type="Gene3D" id="1.20.1250.20">
    <property type="entry name" value="MFS general substrate transporter like domains"/>
    <property type="match status" value="1"/>
</dbReference>
<feature type="transmembrane region" description="Helical" evidence="5">
    <location>
        <begin position="146"/>
        <end position="164"/>
    </location>
</feature>
<feature type="transmembrane region" description="Helical" evidence="5">
    <location>
        <begin position="240"/>
        <end position="258"/>
    </location>
</feature>
<reference evidence="7 8" key="1">
    <citation type="submission" date="2021-12" db="EMBL/GenBank/DDBJ databases">
        <title>Discovery of the Pendulisporaceae a myxobacterial family with distinct sporulation behavior and unique specialized metabolism.</title>
        <authorList>
            <person name="Garcia R."/>
            <person name="Popoff A."/>
            <person name="Bader C.D."/>
            <person name="Loehr J."/>
            <person name="Walesch S."/>
            <person name="Walt C."/>
            <person name="Boldt J."/>
            <person name="Bunk B."/>
            <person name="Haeckl F.J.F.P.J."/>
            <person name="Gunesch A.P."/>
            <person name="Birkelbach J."/>
            <person name="Nuebel U."/>
            <person name="Pietschmann T."/>
            <person name="Bach T."/>
            <person name="Mueller R."/>
        </authorList>
    </citation>
    <scope>NUCLEOTIDE SEQUENCE [LARGE SCALE GENOMIC DNA]</scope>
    <source>
        <strain evidence="7 8">MSr12523</strain>
    </source>
</reference>
<feature type="transmembrane region" description="Helical" evidence="5">
    <location>
        <begin position="339"/>
        <end position="357"/>
    </location>
</feature>